<dbReference type="STRING" id="604088.SAMN04488060_0994"/>
<evidence type="ECO:0000313" key="3">
    <source>
        <dbReference type="Proteomes" id="UP000199331"/>
    </source>
</evidence>
<dbReference type="AlphaFoldDB" id="A0A1I5LFZ6"/>
<name>A0A1I5LFZ6_9SPHN</name>
<dbReference type="Pfam" id="PF11720">
    <property type="entry name" value="Inhibitor_I78"/>
    <property type="match status" value="1"/>
</dbReference>
<keyword evidence="1" id="KW-0732">Signal</keyword>
<feature type="signal peptide" evidence="1">
    <location>
        <begin position="1"/>
        <end position="19"/>
    </location>
</feature>
<keyword evidence="3" id="KW-1185">Reference proteome</keyword>
<feature type="chain" id="PRO_5011733876" evidence="1">
    <location>
        <begin position="20"/>
        <end position="97"/>
    </location>
</feature>
<organism evidence="2 3">
    <name type="scientific">Qipengyuania nanhaisediminis</name>
    <dbReference type="NCBI Taxonomy" id="604088"/>
    <lineage>
        <taxon>Bacteria</taxon>
        <taxon>Pseudomonadati</taxon>
        <taxon>Pseudomonadota</taxon>
        <taxon>Alphaproteobacteria</taxon>
        <taxon>Sphingomonadales</taxon>
        <taxon>Erythrobacteraceae</taxon>
        <taxon>Qipengyuania</taxon>
    </lineage>
</organism>
<protein>
    <submittedName>
        <fullName evidence="2">Peptidase inhibitor I78 family protein</fullName>
    </submittedName>
</protein>
<dbReference type="OrthoDB" id="8724542at2"/>
<evidence type="ECO:0000313" key="2">
    <source>
        <dbReference type="EMBL" id="SFO96220.1"/>
    </source>
</evidence>
<gene>
    <name evidence="2" type="ORF">SAMN04488060_0994</name>
</gene>
<proteinExistence type="predicted"/>
<dbReference type="Gene3D" id="3.30.10.10">
    <property type="entry name" value="Trypsin Inhibitor V, subunit A"/>
    <property type="match status" value="1"/>
</dbReference>
<evidence type="ECO:0000256" key="1">
    <source>
        <dbReference type="SAM" id="SignalP"/>
    </source>
</evidence>
<sequence>MKAVLAICAALPLAACATAYEGADAPAASAGTCDAAPVQYHVGHEATSDMGAAILAESGARTLRWGPPESAWTMDYREDRVNVRYDRDMKITAVTCG</sequence>
<reference evidence="3" key="1">
    <citation type="submission" date="2016-10" db="EMBL/GenBank/DDBJ databases">
        <authorList>
            <person name="Varghese N."/>
            <person name="Submissions S."/>
        </authorList>
    </citation>
    <scope>NUCLEOTIDE SEQUENCE [LARGE SCALE GENOMIC DNA]</scope>
    <source>
        <strain evidence="3">CGMCC 1.7715</strain>
    </source>
</reference>
<dbReference type="InterPro" id="IPR021719">
    <property type="entry name" value="Prot_inh_I78"/>
</dbReference>
<dbReference type="RefSeq" id="WP_090477874.1">
    <property type="nucleotide sequence ID" value="NZ_FOWZ01000001.1"/>
</dbReference>
<dbReference type="EMBL" id="FOWZ01000001">
    <property type="protein sequence ID" value="SFO96220.1"/>
    <property type="molecule type" value="Genomic_DNA"/>
</dbReference>
<accession>A0A1I5LFZ6</accession>
<dbReference type="Proteomes" id="UP000199331">
    <property type="component" value="Unassembled WGS sequence"/>
</dbReference>